<reference evidence="2" key="1">
    <citation type="journal article" date="2022" name="bioRxiv">
        <title>Sequencing and chromosome-scale assembly of the giantPleurodeles waltlgenome.</title>
        <authorList>
            <person name="Brown T."/>
            <person name="Elewa A."/>
            <person name="Iarovenko S."/>
            <person name="Subramanian E."/>
            <person name="Araus A.J."/>
            <person name="Petzold A."/>
            <person name="Susuki M."/>
            <person name="Suzuki K.-i.T."/>
            <person name="Hayashi T."/>
            <person name="Toyoda A."/>
            <person name="Oliveira C."/>
            <person name="Osipova E."/>
            <person name="Leigh N.D."/>
            <person name="Simon A."/>
            <person name="Yun M.H."/>
        </authorList>
    </citation>
    <scope>NUCLEOTIDE SEQUENCE</scope>
    <source>
        <strain evidence="2">20211129_DDA</strain>
        <tissue evidence="2">Liver</tissue>
    </source>
</reference>
<dbReference type="AlphaFoldDB" id="A0AAV7STD2"/>
<proteinExistence type="predicted"/>
<feature type="compositionally biased region" description="Basic residues" evidence="1">
    <location>
        <begin position="7"/>
        <end position="19"/>
    </location>
</feature>
<sequence length="120" mass="13060">MPPPYGSRRHPLSRRRHSRASQLLVRPSAASSMLPISWRDRERLRPLQARGLLSFPHCGHAAEAPASTCATLGCGLGPKRLAGRAHPQATGLSAGSESRPRGAYLRARRPGVFVRWQPGP</sequence>
<evidence type="ECO:0000313" key="3">
    <source>
        <dbReference type="Proteomes" id="UP001066276"/>
    </source>
</evidence>
<dbReference type="EMBL" id="JANPWB010000008">
    <property type="protein sequence ID" value="KAJ1167398.1"/>
    <property type="molecule type" value="Genomic_DNA"/>
</dbReference>
<organism evidence="2 3">
    <name type="scientific">Pleurodeles waltl</name>
    <name type="common">Iberian ribbed newt</name>
    <dbReference type="NCBI Taxonomy" id="8319"/>
    <lineage>
        <taxon>Eukaryota</taxon>
        <taxon>Metazoa</taxon>
        <taxon>Chordata</taxon>
        <taxon>Craniata</taxon>
        <taxon>Vertebrata</taxon>
        <taxon>Euteleostomi</taxon>
        <taxon>Amphibia</taxon>
        <taxon>Batrachia</taxon>
        <taxon>Caudata</taxon>
        <taxon>Salamandroidea</taxon>
        <taxon>Salamandridae</taxon>
        <taxon>Pleurodelinae</taxon>
        <taxon>Pleurodeles</taxon>
    </lineage>
</organism>
<feature type="region of interest" description="Disordered" evidence="1">
    <location>
        <begin position="83"/>
        <end position="102"/>
    </location>
</feature>
<keyword evidence="3" id="KW-1185">Reference proteome</keyword>
<dbReference type="Proteomes" id="UP001066276">
    <property type="component" value="Chromosome 4_2"/>
</dbReference>
<name>A0AAV7STD2_PLEWA</name>
<gene>
    <name evidence="2" type="ORF">NDU88_007790</name>
</gene>
<comment type="caution">
    <text evidence="2">The sequence shown here is derived from an EMBL/GenBank/DDBJ whole genome shotgun (WGS) entry which is preliminary data.</text>
</comment>
<protein>
    <submittedName>
        <fullName evidence="2">Uncharacterized protein</fullName>
    </submittedName>
</protein>
<feature type="region of interest" description="Disordered" evidence="1">
    <location>
        <begin position="1"/>
        <end position="26"/>
    </location>
</feature>
<evidence type="ECO:0000256" key="1">
    <source>
        <dbReference type="SAM" id="MobiDB-lite"/>
    </source>
</evidence>
<accession>A0AAV7STD2</accession>
<evidence type="ECO:0000313" key="2">
    <source>
        <dbReference type="EMBL" id="KAJ1167398.1"/>
    </source>
</evidence>